<proteinExistence type="predicted"/>
<dbReference type="InterPro" id="IPR029526">
    <property type="entry name" value="PGBD"/>
</dbReference>
<dbReference type="PANTHER" id="PTHR46599">
    <property type="entry name" value="PIGGYBAC TRANSPOSABLE ELEMENT-DERIVED PROTEIN 4"/>
    <property type="match status" value="1"/>
</dbReference>
<name>A0A0P4VWV7_SCYOL</name>
<evidence type="ECO:0000259" key="1">
    <source>
        <dbReference type="Pfam" id="PF13843"/>
    </source>
</evidence>
<feature type="domain" description="PiggyBac transposable element-derived protein" evidence="1">
    <location>
        <begin position="8"/>
        <end position="67"/>
    </location>
</feature>
<evidence type="ECO:0000313" key="2">
    <source>
        <dbReference type="EMBL" id="JAI57405.1"/>
    </source>
</evidence>
<dbReference type="Pfam" id="PF13843">
    <property type="entry name" value="DDE_Tnp_1_7"/>
    <property type="match status" value="1"/>
</dbReference>
<reference evidence="2" key="1">
    <citation type="submission" date="2015-09" db="EMBL/GenBank/DDBJ databases">
        <title>Scylla olivacea transcriptome.</title>
        <authorList>
            <person name="Ikhwanuddin M."/>
        </authorList>
    </citation>
    <scope>NUCLEOTIDE SEQUENCE</scope>
</reference>
<accession>A0A0P4VWV7</accession>
<dbReference type="PANTHER" id="PTHR46599:SF3">
    <property type="entry name" value="PIGGYBAC TRANSPOSABLE ELEMENT-DERIVED PROTEIN 4"/>
    <property type="match status" value="1"/>
</dbReference>
<dbReference type="EMBL" id="GDRN01107510">
    <property type="protein sequence ID" value="JAI57406.1"/>
    <property type="molecule type" value="Transcribed_RNA"/>
</dbReference>
<protein>
    <recommendedName>
        <fullName evidence="1">PiggyBac transposable element-derived protein domain-containing protein</fullName>
    </recommendedName>
</protein>
<sequence>MVNTNKKHWKTKEIIWKPDIVVDYNTNMRLIDKADMQISTVDSLRKSTKWYRKIYFHLMDICMLNAYNLYMTKTGERSTLRAFKLNVITEMLRRFGQQVPTHSRSGRQRDALQGSLQRLNGGVAFHCPVHVPPTAANPRKMGQRECIVDIIFLVRFTIRGSE</sequence>
<dbReference type="EMBL" id="GDRN01107513">
    <property type="protein sequence ID" value="JAI57405.1"/>
    <property type="molecule type" value="Transcribed_RNA"/>
</dbReference>
<dbReference type="AlphaFoldDB" id="A0A0P4VWV7"/>
<organism evidence="2">
    <name type="scientific">Scylla olivacea</name>
    <name type="common">Orange mud crab</name>
    <name type="synonym">Cancer olivacea</name>
    <dbReference type="NCBI Taxonomy" id="85551"/>
    <lineage>
        <taxon>Eukaryota</taxon>
        <taxon>Metazoa</taxon>
        <taxon>Ecdysozoa</taxon>
        <taxon>Arthropoda</taxon>
        <taxon>Crustacea</taxon>
        <taxon>Multicrustacea</taxon>
        <taxon>Malacostraca</taxon>
        <taxon>Eumalacostraca</taxon>
        <taxon>Eucarida</taxon>
        <taxon>Decapoda</taxon>
        <taxon>Pleocyemata</taxon>
        <taxon>Brachyura</taxon>
        <taxon>Eubrachyura</taxon>
        <taxon>Portunoidea</taxon>
        <taxon>Portunidae</taxon>
        <taxon>Portuninae</taxon>
        <taxon>Scylla</taxon>
    </lineage>
</organism>